<reference evidence="2" key="1">
    <citation type="submission" date="2017-06" db="EMBL/GenBank/DDBJ databases">
        <title>Genome analysis of Fimbriiglobus ruber SP5, the first member of the order Planctomycetales with confirmed chitinolytic capability.</title>
        <authorList>
            <person name="Ravin N.V."/>
            <person name="Rakitin A.L."/>
            <person name="Ivanova A.A."/>
            <person name="Beletsky A.V."/>
            <person name="Kulichevskaya I.S."/>
            <person name="Mardanov A.V."/>
            <person name="Dedysh S.N."/>
        </authorList>
    </citation>
    <scope>NUCLEOTIDE SEQUENCE [LARGE SCALE GENOMIC DNA]</scope>
    <source>
        <strain evidence="2">SP5</strain>
    </source>
</reference>
<dbReference type="Proteomes" id="UP000214646">
    <property type="component" value="Unassembled WGS sequence"/>
</dbReference>
<dbReference type="EMBL" id="NIDE01000017">
    <property type="protein sequence ID" value="OWK35559.1"/>
    <property type="molecule type" value="Genomic_DNA"/>
</dbReference>
<evidence type="ECO:0000313" key="2">
    <source>
        <dbReference type="Proteomes" id="UP000214646"/>
    </source>
</evidence>
<dbReference type="AlphaFoldDB" id="A0A225DEI1"/>
<evidence type="ECO:0000313" key="1">
    <source>
        <dbReference type="EMBL" id="OWK35559.1"/>
    </source>
</evidence>
<protein>
    <submittedName>
        <fullName evidence="1">Uncharacterized protein</fullName>
    </submittedName>
</protein>
<keyword evidence="2" id="KW-1185">Reference proteome</keyword>
<comment type="caution">
    <text evidence="1">The sequence shown here is derived from an EMBL/GenBank/DDBJ whole genome shotgun (WGS) entry which is preliminary data.</text>
</comment>
<proteinExistence type="predicted"/>
<name>A0A225DEI1_9BACT</name>
<gene>
    <name evidence="1" type="ORF">FRUB_08122</name>
</gene>
<accession>A0A225DEI1</accession>
<sequence>MFFSRSTKVIWGKYQQLPTQFVKLFRGFNPDDVGFARWRDDIGPLGVSSSTSVDG</sequence>
<organism evidence="1 2">
    <name type="scientific">Fimbriiglobus ruber</name>
    <dbReference type="NCBI Taxonomy" id="1908690"/>
    <lineage>
        <taxon>Bacteria</taxon>
        <taxon>Pseudomonadati</taxon>
        <taxon>Planctomycetota</taxon>
        <taxon>Planctomycetia</taxon>
        <taxon>Gemmatales</taxon>
        <taxon>Gemmataceae</taxon>
        <taxon>Fimbriiglobus</taxon>
    </lineage>
</organism>